<dbReference type="InterPro" id="IPR000276">
    <property type="entry name" value="GPCR_Rhodpsn"/>
</dbReference>
<dbReference type="SUPFAM" id="SSF81321">
    <property type="entry name" value="Family A G protein-coupled receptor-like"/>
    <property type="match status" value="1"/>
</dbReference>
<organism evidence="10 11">
    <name type="scientific">Hypsibius exemplaris</name>
    <name type="common">Freshwater tardigrade</name>
    <dbReference type="NCBI Taxonomy" id="2072580"/>
    <lineage>
        <taxon>Eukaryota</taxon>
        <taxon>Metazoa</taxon>
        <taxon>Ecdysozoa</taxon>
        <taxon>Tardigrada</taxon>
        <taxon>Eutardigrada</taxon>
        <taxon>Parachela</taxon>
        <taxon>Hypsibioidea</taxon>
        <taxon>Hypsibiidae</taxon>
        <taxon>Hypsibius</taxon>
    </lineage>
</organism>
<dbReference type="Pfam" id="PF00001">
    <property type="entry name" value="7tm_1"/>
    <property type="match status" value="1"/>
</dbReference>
<dbReference type="AlphaFoldDB" id="A0A1W0WB48"/>
<evidence type="ECO:0000313" key="10">
    <source>
        <dbReference type="EMBL" id="OQV12421.1"/>
    </source>
</evidence>
<dbReference type="OrthoDB" id="9996086at2759"/>
<evidence type="ECO:0000256" key="7">
    <source>
        <dbReference type="ARBA" id="ARBA00023224"/>
    </source>
</evidence>
<feature type="transmembrane region" description="Helical" evidence="8">
    <location>
        <begin position="306"/>
        <end position="326"/>
    </location>
</feature>
<dbReference type="EMBL" id="MTYJ01000145">
    <property type="protein sequence ID" value="OQV12421.1"/>
    <property type="molecule type" value="Genomic_DNA"/>
</dbReference>
<evidence type="ECO:0000259" key="9">
    <source>
        <dbReference type="PROSITE" id="PS50262"/>
    </source>
</evidence>
<comment type="caution">
    <text evidence="10">The sequence shown here is derived from an EMBL/GenBank/DDBJ whole genome shotgun (WGS) entry which is preliminary data.</text>
</comment>
<name>A0A1W0WB48_HYPEX</name>
<dbReference type="Gene3D" id="1.20.1070.10">
    <property type="entry name" value="Rhodopsin 7-helix transmembrane proteins"/>
    <property type="match status" value="1"/>
</dbReference>
<gene>
    <name evidence="10" type="ORF">BV898_13297</name>
</gene>
<feature type="transmembrane region" description="Helical" evidence="8">
    <location>
        <begin position="210"/>
        <end position="230"/>
    </location>
</feature>
<sequence>MNQTASYVIWNQTDSPAWNQTNSSDWNQKSSNQTTPLVQWIALPIIVLLTFLTGLSINGGLLVVFLTHKPLRTPFNLYVVNLLIANCCCIALQFPFDFISDLYGGAWPIGEAMCSFYIIVASYFQAVIFSSHQLIAINRIWAVVRPISYRNRNSRRTSCYLCIGVWVYVFVGIAPGVIQDAMYYREPADGPFGCVINTPAQMGWGVTVQIIYYDWPPIMMVIALVIILAAKRKRTRLKLLTNRSGAIALIDTGTQSQKVTDVVTVQDAGAAAVVAVGGEGGAIHHAMTSPPPAQRRPVQQNSNGDLLLVLLTISVIVCWTPDNVYFTFLLFDALDAPVFFSVAMILLALQATIDPILFIFSLTNLRNVLRGMFCRRWR</sequence>
<accession>A0A1W0WB48</accession>
<dbReference type="PRINTS" id="PR00237">
    <property type="entry name" value="GPCRRHODOPSN"/>
</dbReference>
<dbReference type="GO" id="GO:0004930">
    <property type="term" value="F:G protein-coupled receptor activity"/>
    <property type="evidence" value="ECO:0007669"/>
    <property type="project" value="UniProtKB-KW"/>
</dbReference>
<reference evidence="11" key="1">
    <citation type="submission" date="2017-01" db="EMBL/GenBank/DDBJ databases">
        <title>Comparative genomics of anhydrobiosis in the tardigrade Hypsibius dujardini.</title>
        <authorList>
            <person name="Yoshida Y."/>
            <person name="Koutsovoulos G."/>
            <person name="Laetsch D."/>
            <person name="Stevens L."/>
            <person name="Kumar S."/>
            <person name="Horikawa D."/>
            <person name="Ishino K."/>
            <person name="Komine S."/>
            <person name="Tomita M."/>
            <person name="Blaxter M."/>
            <person name="Arakawa K."/>
        </authorList>
    </citation>
    <scope>NUCLEOTIDE SEQUENCE [LARGE SCALE GENOMIC DNA]</scope>
    <source>
        <strain evidence="11">Z151</strain>
    </source>
</reference>
<feature type="transmembrane region" description="Helical" evidence="8">
    <location>
        <begin position="338"/>
        <end position="362"/>
    </location>
</feature>
<proteinExistence type="predicted"/>
<evidence type="ECO:0000256" key="5">
    <source>
        <dbReference type="ARBA" id="ARBA00023136"/>
    </source>
</evidence>
<keyword evidence="3 8" id="KW-1133">Transmembrane helix</keyword>
<evidence type="ECO:0000256" key="1">
    <source>
        <dbReference type="ARBA" id="ARBA00004141"/>
    </source>
</evidence>
<dbReference type="Proteomes" id="UP000192578">
    <property type="component" value="Unassembled WGS sequence"/>
</dbReference>
<evidence type="ECO:0000256" key="8">
    <source>
        <dbReference type="SAM" id="Phobius"/>
    </source>
</evidence>
<feature type="domain" description="G-protein coupled receptors family 1 profile" evidence="9">
    <location>
        <begin position="57"/>
        <end position="358"/>
    </location>
</feature>
<dbReference type="CDD" id="cd00637">
    <property type="entry name" value="7tm_classA_rhodopsin-like"/>
    <property type="match status" value="1"/>
</dbReference>
<dbReference type="InterPro" id="IPR017452">
    <property type="entry name" value="GPCR_Rhodpsn_7TM"/>
</dbReference>
<keyword evidence="5 8" id="KW-0472">Membrane</keyword>
<protein>
    <recommendedName>
        <fullName evidence="9">G-protein coupled receptors family 1 profile domain-containing protein</fullName>
    </recommendedName>
</protein>
<dbReference type="PANTHER" id="PTHR24243">
    <property type="entry name" value="G-PROTEIN COUPLED RECEPTOR"/>
    <property type="match status" value="1"/>
</dbReference>
<keyword evidence="11" id="KW-1185">Reference proteome</keyword>
<dbReference type="GO" id="GO:0016020">
    <property type="term" value="C:membrane"/>
    <property type="evidence" value="ECO:0007669"/>
    <property type="project" value="UniProtKB-SubCell"/>
</dbReference>
<evidence type="ECO:0000313" key="11">
    <source>
        <dbReference type="Proteomes" id="UP000192578"/>
    </source>
</evidence>
<keyword evidence="4" id="KW-0297">G-protein coupled receptor</keyword>
<evidence type="ECO:0000256" key="6">
    <source>
        <dbReference type="ARBA" id="ARBA00023170"/>
    </source>
</evidence>
<dbReference type="PANTHER" id="PTHR24243:SF208">
    <property type="entry name" value="PYROKININ-1 RECEPTOR"/>
    <property type="match status" value="1"/>
</dbReference>
<evidence type="ECO:0000256" key="2">
    <source>
        <dbReference type="ARBA" id="ARBA00022692"/>
    </source>
</evidence>
<feature type="transmembrane region" description="Helical" evidence="8">
    <location>
        <begin position="158"/>
        <end position="178"/>
    </location>
</feature>
<evidence type="ECO:0000256" key="3">
    <source>
        <dbReference type="ARBA" id="ARBA00022989"/>
    </source>
</evidence>
<keyword evidence="7" id="KW-0807">Transducer</keyword>
<feature type="transmembrane region" description="Helical" evidence="8">
    <location>
        <begin position="77"/>
        <end position="96"/>
    </location>
</feature>
<comment type="subcellular location">
    <subcellularLocation>
        <location evidence="1">Membrane</location>
        <topology evidence="1">Multi-pass membrane protein</topology>
    </subcellularLocation>
</comment>
<keyword evidence="6" id="KW-0675">Receptor</keyword>
<feature type="transmembrane region" description="Helical" evidence="8">
    <location>
        <begin position="116"/>
        <end position="137"/>
    </location>
</feature>
<evidence type="ECO:0000256" key="4">
    <source>
        <dbReference type="ARBA" id="ARBA00023040"/>
    </source>
</evidence>
<dbReference type="PROSITE" id="PS50262">
    <property type="entry name" value="G_PROTEIN_RECEP_F1_2"/>
    <property type="match status" value="1"/>
</dbReference>
<feature type="transmembrane region" description="Helical" evidence="8">
    <location>
        <begin position="40"/>
        <end position="65"/>
    </location>
</feature>
<keyword evidence="2 8" id="KW-0812">Transmembrane</keyword>